<sequence>MKTTVVIADDQQMICDGLEVILMMEGDFEVLGSFQNGQDVIDFVQTQQPDVILMDIRMPGIGGIAATHQIKQMHPSIKIIMLTTFSQDEYMLEALKSGANGYILKDAGKGQLISSIRHSLSGQVFIPEKLQPALIEQLNHTDIKLYPYKTPLTSVGFI</sequence>
<dbReference type="InterPro" id="IPR039420">
    <property type="entry name" value="WalR-like"/>
</dbReference>
<keyword evidence="8" id="KW-1185">Reference proteome</keyword>
<name>N4W7V5_9BACI</name>
<keyword evidence="2" id="KW-0805">Transcription regulation</keyword>
<evidence type="ECO:0000313" key="8">
    <source>
        <dbReference type="Proteomes" id="UP000012283"/>
    </source>
</evidence>
<dbReference type="InterPro" id="IPR058245">
    <property type="entry name" value="NreC/VraR/RcsB-like_REC"/>
</dbReference>
<proteinExistence type="predicted"/>
<keyword evidence="1 5" id="KW-0597">Phosphoprotein</keyword>
<dbReference type="PATRIC" id="fig|1308866.3.peg.2289"/>
<gene>
    <name evidence="7" type="ORF">J416_11327</name>
</gene>
<dbReference type="SUPFAM" id="SSF52172">
    <property type="entry name" value="CheY-like"/>
    <property type="match status" value="1"/>
</dbReference>
<evidence type="ECO:0000256" key="3">
    <source>
        <dbReference type="ARBA" id="ARBA00023125"/>
    </source>
</evidence>
<dbReference type="PANTHER" id="PTHR43214">
    <property type="entry name" value="TWO-COMPONENT RESPONSE REGULATOR"/>
    <property type="match status" value="1"/>
</dbReference>
<dbReference type="Proteomes" id="UP000012283">
    <property type="component" value="Unassembled WGS sequence"/>
</dbReference>
<evidence type="ECO:0000256" key="4">
    <source>
        <dbReference type="ARBA" id="ARBA00023163"/>
    </source>
</evidence>
<dbReference type="PROSITE" id="PS50110">
    <property type="entry name" value="RESPONSE_REGULATORY"/>
    <property type="match status" value="1"/>
</dbReference>
<accession>N4W7V5</accession>
<dbReference type="EMBL" id="APML01000047">
    <property type="protein sequence ID" value="ENH96353.1"/>
    <property type="molecule type" value="Genomic_DNA"/>
</dbReference>
<dbReference type="Pfam" id="PF00072">
    <property type="entry name" value="Response_reg"/>
    <property type="match status" value="1"/>
</dbReference>
<dbReference type="CDD" id="cd17535">
    <property type="entry name" value="REC_NarL-like"/>
    <property type="match status" value="1"/>
</dbReference>
<feature type="domain" description="Response regulatory" evidence="6">
    <location>
        <begin position="4"/>
        <end position="120"/>
    </location>
</feature>
<dbReference type="SMART" id="SM00448">
    <property type="entry name" value="REC"/>
    <property type="match status" value="1"/>
</dbReference>
<comment type="caution">
    <text evidence="7">The sequence shown here is derived from an EMBL/GenBank/DDBJ whole genome shotgun (WGS) entry which is preliminary data.</text>
</comment>
<evidence type="ECO:0000256" key="1">
    <source>
        <dbReference type="ARBA" id="ARBA00022553"/>
    </source>
</evidence>
<evidence type="ECO:0000256" key="2">
    <source>
        <dbReference type="ARBA" id="ARBA00023015"/>
    </source>
</evidence>
<keyword evidence="4" id="KW-0804">Transcription</keyword>
<dbReference type="AlphaFoldDB" id="N4W7V5"/>
<dbReference type="InterPro" id="IPR011006">
    <property type="entry name" value="CheY-like_superfamily"/>
</dbReference>
<dbReference type="GO" id="GO:0010468">
    <property type="term" value="P:regulation of gene expression"/>
    <property type="evidence" value="ECO:0007669"/>
    <property type="project" value="UniProtKB-ARBA"/>
</dbReference>
<dbReference type="Gene3D" id="3.40.50.2300">
    <property type="match status" value="1"/>
</dbReference>
<organism evidence="7 8">
    <name type="scientific">Gracilibacillus halophilus YIM-C55.5</name>
    <dbReference type="NCBI Taxonomy" id="1308866"/>
    <lineage>
        <taxon>Bacteria</taxon>
        <taxon>Bacillati</taxon>
        <taxon>Bacillota</taxon>
        <taxon>Bacilli</taxon>
        <taxon>Bacillales</taxon>
        <taxon>Bacillaceae</taxon>
        <taxon>Gracilibacillus</taxon>
    </lineage>
</organism>
<dbReference type="InterPro" id="IPR001789">
    <property type="entry name" value="Sig_transdc_resp-reg_receiver"/>
</dbReference>
<reference evidence="7 8" key="1">
    <citation type="submission" date="2013-03" db="EMBL/GenBank/DDBJ databases">
        <title>Draft genome sequence of Gracibacillus halophilus YIM-C55.5, a moderately halophilic and thermophilic organism from the Xiaochaidamu salt lake.</title>
        <authorList>
            <person name="Sugumar T."/>
            <person name="Polireddy D.R."/>
            <person name="Antony A."/>
            <person name="Madhava Y.R."/>
            <person name="Sivakumar N."/>
        </authorList>
    </citation>
    <scope>NUCLEOTIDE SEQUENCE [LARGE SCALE GENOMIC DNA]</scope>
    <source>
        <strain evidence="7 8">YIM-C55.5</strain>
    </source>
</reference>
<dbReference type="GO" id="GO:0003677">
    <property type="term" value="F:DNA binding"/>
    <property type="evidence" value="ECO:0007669"/>
    <property type="project" value="UniProtKB-KW"/>
</dbReference>
<dbReference type="eggNOG" id="COG2197">
    <property type="taxonomic scope" value="Bacteria"/>
</dbReference>
<dbReference type="STRING" id="1308866.J416_11327"/>
<evidence type="ECO:0000313" key="7">
    <source>
        <dbReference type="EMBL" id="ENH96353.1"/>
    </source>
</evidence>
<feature type="modified residue" description="4-aspartylphosphate" evidence="5">
    <location>
        <position position="55"/>
    </location>
</feature>
<protein>
    <submittedName>
        <fullName evidence="7">LuxR family two component transcriptional regulator</fullName>
    </submittedName>
</protein>
<evidence type="ECO:0000256" key="5">
    <source>
        <dbReference type="PROSITE-ProRule" id="PRU00169"/>
    </source>
</evidence>
<evidence type="ECO:0000259" key="6">
    <source>
        <dbReference type="PROSITE" id="PS50110"/>
    </source>
</evidence>
<dbReference type="GO" id="GO:0000160">
    <property type="term" value="P:phosphorelay signal transduction system"/>
    <property type="evidence" value="ECO:0007669"/>
    <property type="project" value="InterPro"/>
</dbReference>
<keyword evidence="3" id="KW-0238">DNA-binding</keyword>